<dbReference type="EMBL" id="KN824326">
    <property type="protein sequence ID" value="KIM24205.1"/>
    <property type="molecule type" value="Genomic_DNA"/>
</dbReference>
<protein>
    <submittedName>
        <fullName evidence="2">Uncharacterized protein</fullName>
    </submittedName>
</protein>
<keyword evidence="3" id="KW-1185">Reference proteome</keyword>
<feature type="compositionally biased region" description="Basic and acidic residues" evidence="1">
    <location>
        <begin position="149"/>
        <end position="161"/>
    </location>
</feature>
<evidence type="ECO:0000256" key="1">
    <source>
        <dbReference type="SAM" id="MobiDB-lite"/>
    </source>
</evidence>
<feature type="region of interest" description="Disordered" evidence="1">
    <location>
        <begin position="200"/>
        <end position="260"/>
    </location>
</feature>
<organism evidence="2 3">
    <name type="scientific">Serendipita vermifera MAFF 305830</name>
    <dbReference type="NCBI Taxonomy" id="933852"/>
    <lineage>
        <taxon>Eukaryota</taxon>
        <taxon>Fungi</taxon>
        <taxon>Dikarya</taxon>
        <taxon>Basidiomycota</taxon>
        <taxon>Agaricomycotina</taxon>
        <taxon>Agaricomycetes</taxon>
        <taxon>Sebacinales</taxon>
        <taxon>Serendipitaceae</taxon>
        <taxon>Serendipita</taxon>
    </lineage>
</organism>
<feature type="compositionally biased region" description="Basic and acidic residues" evidence="1">
    <location>
        <begin position="216"/>
        <end position="226"/>
    </location>
</feature>
<dbReference type="AlphaFoldDB" id="A0A0C3AHT8"/>
<accession>A0A0C3AHT8</accession>
<dbReference type="Proteomes" id="UP000054097">
    <property type="component" value="Unassembled WGS sequence"/>
</dbReference>
<reference evidence="3" key="2">
    <citation type="submission" date="2015-01" db="EMBL/GenBank/DDBJ databases">
        <title>Evolutionary Origins and Diversification of the Mycorrhizal Mutualists.</title>
        <authorList>
            <consortium name="DOE Joint Genome Institute"/>
            <consortium name="Mycorrhizal Genomics Consortium"/>
            <person name="Kohler A."/>
            <person name="Kuo A."/>
            <person name="Nagy L.G."/>
            <person name="Floudas D."/>
            <person name="Copeland A."/>
            <person name="Barry K.W."/>
            <person name="Cichocki N."/>
            <person name="Veneault-Fourrey C."/>
            <person name="LaButti K."/>
            <person name="Lindquist E.A."/>
            <person name="Lipzen A."/>
            <person name="Lundell T."/>
            <person name="Morin E."/>
            <person name="Murat C."/>
            <person name="Riley R."/>
            <person name="Ohm R."/>
            <person name="Sun H."/>
            <person name="Tunlid A."/>
            <person name="Henrissat B."/>
            <person name="Grigoriev I.V."/>
            <person name="Hibbett D.S."/>
            <person name="Martin F."/>
        </authorList>
    </citation>
    <scope>NUCLEOTIDE SEQUENCE [LARGE SCALE GENOMIC DNA]</scope>
    <source>
        <strain evidence="3">MAFF 305830</strain>
    </source>
</reference>
<gene>
    <name evidence="2" type="ORF">M408DRAFT_318480</name>
</gene>
<sequence>MKLGTSLPVIHLQRNKRKASDPLEESDLGSTKCRKGETTDGAIRLSEISLLRGTRKRTDSSGPAKKRRKGEKQGSDHIGGSRKRRNIDEEDNHERSSRQNTPQNACGEDQETECSPSSYRFFQPWDDVWKYTRPSLGVLPPMESSGSLRTEENDRALDHEAPAELSEHLLNSLAPINTSELPTTAVTVPFFGRLADLDLRHASQGPPNSDEGSETGETREGSESAKSEPLLGDELAGYVDPALLQETPDGSTTADPVDEPEMAEKVWRIRLSSRAFIKVHAWRDCSQDWTRAAASVALSINDFRAQ</sequence>
<name>A0A0C3AHT8_SERVB</name>
<evidence type="ECO:0000313" key="3">
    <source>
        <dbReference type="Proteomes" id="UP000054097"/>
    </source>
</evidence>
<reference evidence="2 3" key="1">
    <citation type="submission" date="2014-04" db="EMBL/GenBank/DDBJ databases">
        <authorList>
            <consortium name="DOE Joint Genome Institute"/>
            <person name="Kuo A."/>
            <person name="Zuccaro A."/>
            <person name="Kohler A."/>
            <person name="Nagy L.G."/>
            <person name="Floudas D."/>
            <person name="Copeland A."/>
            <person name="Barry K.W."/>
            <person name="Cichocki N."/>
            <person name="Veneault-Fourrey C."/>
            <person name="LaButti K."/>
            <person name="Lindquist E.A."/>
            <person name="Lipzen A."/>
            <person name="Lundell T."/>
            <person name="Morin E."/>
            <person name="Murat C."/>
            <person name="Sun H."/>
            <person name="Tunlid A."/>
            <person name="Henrissat B."/>
            <person name="Grigoriev I.V."/>
            <person name="Hibbett D.S."/>
            <person name="Martin F."/>
            <person name="Nordberg H.P."/>
            <person name="Cantor M.N."/>
            <person name="Hua S.X."/>
        </authorList>
    </citation>
    <scope>NUCLEOTIDE SEQUENCE [LARGE SCALE GENOMIC DNA]</scope>
    <source>
        <strain evidence="2 3">MAFF 305830</strain>
    </source>
</reference>
<evidence type="ECO:0000313" key="2">
    <source>
        <dbReference type="EMBL" id="KIM24205.1"/>
    </source>
</evidence>
<feature type="region of interest" description="Disordered" evidence="1">
    <location>
        <begin position="132"/>
        <end position="161"/>
    </location>
</feature>
<proteinExistence type="predicted"/>
<feature type="region of interest" description="Disordered" evidence="1">
    <location>
        <begin position="1"/>
        <end position="118"/>
    </location>
</feature>
<dbReference type="HOGENOM" id="CLU_909630_0_0_1"/>